<dbReference type="InterPro" id="IPR005312">
    <property type="entry name" value="DUF1759"/>
</dbReference>
<evidence type="ECO:0000259" key="3">
    <source>
        <dbReference type="PROSITE" id="PS50158"/>
    </source>
</evidence>
<dbReference type="SUPFAM" id="SSF56672">
    <property type="entry name" value="DNA/RNA polymerases"/>
    <property type="match status" value="1"/>
</dbReference>
<dbReference type="InterPro" id="IPR040676">
    <property type="entry name" value="DUF5641"/>
</dbReference>
<dbReference type="Pfam" id="PF17921">
    <property type="entry name" value="Integrase_H2C2"/>
    <property type="match status" value="1"/>
</dbReference>
<dbReference type="GO" id="GO:0003676">
    <property type="term" value="F:nucleic acid binding"/>
    <property type="evidence" value="ECO:0007669"/>
    <property type="project" value="InterPro"/>
</dbReference>
<evidence type="ECO:0000256" key="2">
    <source>
        <dbReference type="SAM" id="MobiDB-lite"/>
    </source>
</evidence>
<reference evidence="5" key="1">
    <citation type="journal article" date="2023" name="G3 (Bethesda)">
        <title>Whole genome assembly and annotation of the endangered Caribbean coral Acropora cervicornis.</title>
        <authorList>
            <person name="Selwyn J.D."/>
            <person name="Vollmer S.V."/>
        </authorList>
    </citation>
    <scope>NUCLEOTIDE SEQUENCE</scope>
    <source>
        <strain evidence="5">K2</strain>
    </source>
</reference>
<dbReference type="PROSITE" id="PS50158">
    <property type="entry name" value="ZF_CCHC"/>
    <property type="match status" value="1"/>
</dbReference>
<comment type="caution">
    <text evidence="5">The sequence shown here is derived from an EMBL/GenBank/DDBJ whole genome shotgun (WGS) entry which is preliminary data.</text>
</comment>
<proteinExistence type="predicted"/>
<name>A0AAD9VBK0_ACRCE</name>
<keyword evidence="1" id="KW-0863">Zinc-finger</keyword>
<feature type="domain" description="Integrase catalytic" evidence="4">
    <location>
        <begin position="1464"/>
        <end position="1647"/>
    </location>
</feature>
<sequence>MNIDKNRKIRDAHRTFVYKTVGNVEKILTEHVEDLTSLREKLTALKSLLIEKLETTKRLDETILEIAKSRELEKEIEDSGEFCEHVYSILAKIDLRLEEGKHGVCKQTPVTNQQISNTGNTKSANMKLPKIELKSFSGNYQEWQGFWDTFQSAVDGNTSISAIEKFTYLKSCVTSNAESAIAGLPLTADNYKVAIDILKDRFGKPQLLISNYMDALLKLPSVNSVHETKKLRELFDKIEINIRGLNALGVESQSFGNLLVPIVMEKIPSELRLVVSRKFGSEESWNLDALLSALKTELEARERCIAMKTSGPNVNTTKFEQYRARNKQPYSASALYTGSEEFTQHCVFCKKNHKSINCMTVTEPKARRTILRRNGKCFVCLKGGHISTNCPSRAKCFNCEGRHHVTICERIRNTLTSRNVVREEASPRGSGSCQDGSRDAGTSAMHISNNANSVLLQIAQAFVCRPDNEQLGLNAHVIFDSCSQRSYITSQAREKLNLPTIGKETLLIKTFGDNSASVKECDVVQLCVRTLDGMNVYITSYVVPVICSPVSNQQSQGTLECYPYLQGLQLACDTSDSVNVDVLIGADYYWSFFTGNIIKGDPYGPVALETNLGWVLSGPSVCSRFTRSCTVNLSSTHVLKIESTHMSDMKDDLQKFWDLETLGIKEHETSVYDKFSNDITFTGERYQVKLPFKDNHPMLPDNYTVALRRLTTTIKKLKNQPEILKQYDDVIREQLQSGVVEIVPQDQIPQPGDVHYLPHRTVVRLDRDTTKVRVVYDASSKVFGPSLNDCLHIGPSLNPLLFDILLRFRVHEVALTADVEKAFLNIEIDPEHRDFVRFLWVKDLNKENLEVMELRFARVMFGVNSSPFILNATIRHHLNTCLPVDSALARELLKSLYVDDYVSGKGDVGSAFTLSKEIKLCLKSGGFNMRKWSSNSESLLRSLEQDEAFSDDFEKSNRPKVAEEDESFSKSVFKHSSEKEQRVLGMLWNPTQDELIYDLNKTLGEVDAQPVTKRLILSTATRFFDPLGLIAPVILPLKMMFQKLCKDGKDWDELVDAELNHQWLTTLSDLRQTGRVSFRRCYAEGLNGDKVKSVQLHCFADASERAYGAVVYMRVEYEAKVKCQIVSSKTRVAPLAKQTIPRLELLSNLTASRLLKSVSQALHDDVRIDEVFNWTDSMISLWWITNTDKEYKQFVENRVAEIRRNSPPEQWRYCPTADNPADIASRGIRSIELKESSLWLHGPDFLSKSGEQWPAQPTVVQAREEFSELKSSKPAVYSLVTACVEEKKEEPSLDNLINPENFTSLTKLMKLTVLVLSLIEKLKKTRSREGAEVDFTKLYRQAEMLWIRHVQQEILKSDKYPQRRSSLGLYQDEEGILRCQGRIGMSSLPFDTRFPMLLPRSHYFTKLVILKCHDQVMHNGVAETLVQLRSRYWIVKGRQTVKSIINKCVVCKKLEGRPYGTPPASQLPRFRLSDEFAFTSIGVDFAGPVYVKDIYHKSADMNKAYIVLYTCASSRAVHLDLVPRLTTEVFVRSFKRFIARRGVPNLVVSDNGSTFKGEALKKLLAEHRIEWKFNVALAPWWGGFFERLVRSTKRCLKKTLGTARVSYEELLSVVVEIEGILNSRPLTYVDDELRSPLTPSQLIIGRRLLSKEDKTPSKTPPTRSELSRRAKYLTTVLSQFWRRWQKEYLTELRVHHNCQLKNRQPTVNVGDVVCIHKDGTPRLLWNMGVVKSLITGRDGVHRGAVVRTRSGDRVIEVTRPLKRLYPVEAGPGVQERQNRNTDFPITFVGNAEHEHVAEQNGAAVVNAYRSIIGDNEDHGDDSTTEVC</sequence>
<accession>A0AAD9VBK0</accession>
<reference evidence="5" key="2">
    <citation type="journal article" date="2023" name="Science">
        <title>Genomic signatures of disease resistance in endangered staghorn corals.</title>
        <authorList>
            <person name="Vollmer S.V."/>
            <person name="Selwyn J.D."/>
            <person name="Despard B.A."/>
            <person name="Roesel C.L."/>
        </authorList>
    </citation>
    <scope>NUCLEOTIDE SEQUENCE</scope>
    <source>
        <strain evidence="5">K2</strain>
    </source>
</reference>
<dbReference type="InterPro" id="IPR008042">
    <property type="entry name" value="Retrotrans_Pao"/>
</dbReference>
<dbReference type="Gene3D" id="3.30.420.10">
    <property type="entry name" value="Ribonuclease H-like superfamily/Ribonuclease H"/>
    <property type="match status" value="1"/>
</dbReference>
<organism evidence="5 6">
    <name type="scientific">Acropora cervicornis</name>
    <name type="common">Staghorn coral</name>
    <dbReference type="NCBI Taxonomy" id="6130"/>
    <lineage>
        <taxon>Eukaryota</taxon>
        <taxon>Metazoa</taxon>
        <taxon>Cnidaria</taxon>
        <taxon>Anthozoa</taxon>
        <taxon>Hexacorallia</taxon>
        <taxon>Scleractinia</taxon>
        <taxon>Astrocoeniina</taxon>
        <taxon>Acroporidae</taxon>
        <taxon>Acropora</taxon>
    </lineage>
</organism>
<dbReference type="PANTHER" id="PTHR47331:SF1">
    <property type="entry name" value="GAG-LIKE PROTEIN"/>
    <property type="match status" value="1"/>
</dbReference>
<dbReference type="Pfam" id="PF18701">
    <property type="entry name" value="DUF5641"/>
    <property type="match status" value="1"/>
</dbReference>
<dbReference type="PROSITE" id="PS50994">
    <property type="entry name" value="INTEGRASE"/>
    <property type="match status" value="1"/>
</dbReference>
<dbReference type="InterPro" id="IPR001584">
    <property type="entry name" value="Integrase_cat-core"/>
</dbReference>
<keyword evidence="6" id="KW-1185">Reference proteome</keyword>
<dbReference type="InterPro" id="IPR036397">
    <property type="entry name" value="RNaseH_sf"/>
</dbReference>
<dbReference type="Gene3D" id="1.10.340.70">
    <property type="match status" value="1"/>
</dbReference>
<keyword evidence="1" id="KW-0862">Zinc</keyword>
<dbReference type="GO" id="GO:0008270">
    <property type="term" value="F:zinc ion binding"/>
    <property type="evidence" value="ECO:0007669"/>
    <property type="project" value="UniProtKB-KW"/>
</dbReference>
<dbReference type="Pfam" id="PF05585">
    <property type="entry name" value="DUF1758"/>
    <property type="match status" value="1"/>
</dbReference>
<evidence type="ECO:0000313" key="6">
    <source>
        <dbReference type="Proteomes" id="UP001249851"/>
    </source>
</evidence>
<evidence type="ECO:0000313" key="5">
    <source>
        <dbReference type="EMBL" id="KAK2567920.1"/>
    </source>
</evidence>
<dbReference type="InterPro" id="IPR012337">
    <property type="entry name" value="RNaseH-like_sf"/>
</dbReference>
<dbReference type="Pfam" id="PF03564">
    <property type="entry name" value="DUF1759"/>
    <property type="match status" value="1"/>
</dbReference>
<dbReference type="PANTHER" id="PTHR47331">
    <property type="entry name" value="PHD-TYPE DOMAIN-CONTAINING PROTEIN"/>
    <property type="match status" value="1"/>
</dbReference>
<dbReference type="InterPro" id="IPR001878">
    <property type="entry name" value="Znf_CCHC"/>
</dbReference>
<evidence type="ECO:0000259" key="4">
    <source>
        <dbReference type="PROSITE" id="PS50994"/>
    </source>
</evidence>
<feature type="domain" description="CCHC-type" evidence="3">
    <location>
        <begin position="376"/>
        <end position="392"/>
    </location>
</feature>
<dbReference type="Proteomes" id="UP001249851">
    <property type="component" value="Unassembled WGS sequence"/>
</dbReference>
<dbReference type="InterPro" id="IPR043502">
    <property type="entry name" value="DNA/RNA_pol_sf"/>
</dbReference>
<feature type="region of interest" description="Disordered" evidence="2">
    <location>
        <begin position="421"/>
        <end position="441"/>
    </location>
</feature>
<dbReference type="SMART" id="SM00343">
    <property type="entry name" value="ZnF_C2HC"/>
    <property type="match status" value="1"/>
</dbReference>
<protein>
    <submittedName>
        <fullName evidence="5">Uncharacterized protein</fullName>
    </submittedName>
</protein>
<dbReference type="CDD" id="cd01644">
    <property type="entry name" value="RT_pepA17"/>
    <property type="match status" value="1"/>
</dbReference>
<dbReference type="InterPro" id="IPR041588">
    <property type="entry name" value="Integrase_H2C2"/>
</dbReference>
<evidence type="ECO:0000256" key="1">
    <source>
        <dbReference type="PROSITE-ProRule" id="PRU00047"/>
    </source>
</evidence>
<dbReference type="SUPFAM" id="SSF53098">
    <property type="entry name" value="Ribonuclease H-like"/>
    <property type="match status" value="1"/>
</dbReference>
<dbReference type="InterPro" id="IPR008737">
    <property type="entry name" value="DUF1758"/>
</dbReference>
<dbReference type="GO" id="GO:0015074">
    <property type="term" value="P:DNA integration"/>
    <property type="evidence" value="ECO:0007669"/>
    <property type="project" value="InterPro"/>
</dbReference>
<keyword evidence="1" id="KW-0479">Metal-binding</keyword>
<dbReference type="Pfam" id="PF05380">
    <property type="entry name" value="Peptidase_A17"/>
    <property type="match status" value="1"/>
</dbReference>
<gene>
    <name evidence="5" type="ORF">P5673_007812</name>
</gene>
<dbReference type="EMBL" id="JARQWQ010000013">
    <property type="protein sequence ID" value="KAK2567920.1"/>
    <property type="molecule type" value="Genomic_DNA"/>
</dbReference>